<accession>A0ABW1S7P0</accession>
<dbReference type="PRINTS" id="PR00377">
    <property type="entry name" value="IMPHPHTASES"/>
</dbReference>
<proteinExistence type="inferred from homology"/>
<dbReference type="PANTHER" id="PTHR20854">
    <property type="entry name" value="INOSITOL MONOPHOSPHATASE"/>
    <property type="match status" value="1"/>
</dbReference>
<protein>
    <submittedName>
        <fullName evidence="2">Inositol monophosphatase family protein</fullName>
    </submittedName>
</protein>
<name>A0ABW1S7P0_9PROT</name>
<dbReference type="PANTHER" id="PTHR20854:SF4">
    <property type="entry name" value="INOSITOL-1-MONOPHOSPHATASE-RELATED"/>
    <property type="match status" value="1"/>
</dbReference>
<reference evidence="3" key="1">
    <citation type="journal article" date="2019" name="Int. J. Syst. Evol. Microbiol.">
        <title>The Global Catalogue of Microorganisms (GCM) 10K type strain sequencing project: providing services to taxonomists for standard genome sequencing and annotation.</title>
        <authorList>
            <consortium name="The Broad Institute Genomics Platform"/>
            <consortium name="The Broad Institute Genome Sequencing Center for Infectious Disease"/>
            <person name="Wu L."/>
            <person name="Ma J."/>
        </authorList>
    </citation>
    <scope>NUCLEOTIDE SEQUENCE [LARGE SCALE GENOMIC DNA]</scope>
    <source>
        <strain evidence="3">CGMCC-1.15741</strain>
    </source>
</reference>
<evidence type="ECO:0000313" key="2">
    <source>
        <dbReference type="EMBL" id="MFC6197580.1"/>
    </source>
</evidence>
<comment type="caution">
    <text evidence="2">The sequence shown here is derived from an EMBL/GenBank/DDBJ whole genome shotgun (WGS) entry which is preliminary data.</text>
</comment>
<sequence length="280" mass="30395">MTTALPQPSEHDAQRLEIARKLADLASEVTLSLFRRHGETEDKAGAGDFDPVTKADRDAEAVMRAFLEKEAPDDAINGEEFGLREGRSGWTWYLDPVDGTRAFIAGLPSWTTLIGCAFEEDPKIGVIEQPYLQERYIGWTDGAVLEARGETQPLHVDALSKLTDSILSTTDPFILTPSERGAFEHLRQTAKLTRYGLDAYAYARLAAGNIHLVTETSLKPHDIAALIPVVRGAGGVACDWTGAPARLGPQLACAASQEIMDQAIISLRRSAGRRAGIGQQ</sequence>
<dbReference type="Gene3D" id="3.30.540.10">
    <property type="entry name" value="Fructose-1,6-Bisphosphatase, subunit A, domain 1"/>
    <property type="match status" value="1"/>
</dbReference>
<evidence type="ECO:0000256" key="1">
    <source>
        <dbReference type="ARBA" id="ARBA00009759"/>
    </source>
</evidence>
<evidence type="ECO:0000313" key="3">
    <source>
        <dbReference type="Proteomes" id="UP001596303"/>
    </source>
</evidence>
<gene>
    <name evidence="2" type="ORF">ACFQDM_05795</name>
</gene>
<keyword evidence="3" id="KW-1185">Reference proteome</keyword>
<dbReference type="SUPFAM" id="SSF56655">
    <property type="entry name" value="Carbohydrate phosphatase"/>
    <property type="match status" value="1"/>
</dbReference>
<dbReference type="RefSeq" id="WP_377376690.1">
    <property type="nucleotide sequence ID" value="NZ_JBHSSW010000005.1"/>
</dbReference>
<dbReference type="InterPro" id="IPR000760">
    <property type="entry name" value="Inositol_monophosphatase-like"/>
</dbReference>
<dbReference type="Pfam" id="PF00459">
    <property type="entry name" value="Inositol_P"/>
    <property type="match status" value="1"/>
</dbReference>
<dbReference type="Proteomes" id="UP001596303">
    <property type="component" value="Unassembled WGS sequence"/>
</dbReference>
<comment type="similarity">
    <text evidence="1">Belongs to the inositol monophosphatase superfamily.</text>
</comment>
<dbReference type="EMBL" id="JBHSSW010000005">
    <property type="protein sequence ID" value="MFC6197580.1"/>
    <property type="molecule type" value="Genomic_DNA"/>
</dbReference>
<organism evidence="2 3">
    <name type="scientific">Ponticaulis profundi</name>
    <dbReference type="NCBI Taxonomy" id="2665222"/>
    <lineage>
        <taxon>Bacteria</taxon>
        <taxon>Pseudomonadati</taxon>
        <taxon>Pseudomonadota</taxon>
        <taxon>Alphaproteobacteria</taxon>
        <taxon>Hyphomonadales</taxon>
        <taxon>Hyphomonadaceae</taxon>
        <taxon>Ponticaulis</taxon>
    </lineage>
</organism>
<dbReference type="Gene3D" id="3.40.190.80">
    <property type="match status" value="1"/>
</dbReference>